<reference evidence="4" key="1">
    <citation type="journal article" date="2019" name="Int. J. Syst. Evol. Microbiol.">
        <title>The Global Catalogue of Microorganisms (GCM) 10K type strain sequencing project: providing services to taxonomists for standard genome sequencing and annotation.</title>
        <authorList>
            <consortium name="The Broad Institute Genomics Platform"/>
            <consortium name="The Broad Institute Genome Sequencing Center for Infectious Disease"/>
            <person name="Wu L."/>
            <person name="Ma J."/>
        </authorList>
    </citation>
    <scope>NUCLEOTIDE SEQUENCE [LARGE SCALE GENOMIC DNA]</scope>
    <source>
        <strain evidence="4">CGMCC 1.16306</strain>
    </source>
</reference>
<dbReference type="SMART" id="SM00849">
    <property type="entry name" value="Lactamase_B"/>
    <property type="match status" value="1"/>
</dbReference>
<organism evidence="3 4">
    <name type="scientific">Camelliibacillus cellulosilyticus</name>
    <dbReference type="NCBI Taxonomy" id="2174486"/>
    <lineage>
        <taxon>Bacteria</taxon>
        <taxon>Bacillati</taxon>
        <taxon>Bacillota</taxon>
        <taxon>Bacilli</taxon>
        <taxon>Bacillales</taxon>
        <taxon>Sporolactobacillaceae</taxon>
        <taxon>Camelliibacillus</taxon>
    </lineage>
</organism>
<accession>A0ABV9GLT1</accession>
<evidence type="ECO:0000313" key="3">
    <source>
        <dbReference type="EMBL" id="MFC4619106.1"/>
    </source>
</evidence>
<dbReference type="RefSeq" id="WP_376846205.1">
    <property type="nucleotide sequence ID" value="NZ_JBHSFW010000005.1"/>
</dbReference>
<feature type="domain" description="Metallo-beta-lactamase" evidence="2">
    <location>
        <begin position="18"/>
        <end position="211"/>
    </location>
</feature>
<evidence type="ECO:0000256" key="1">
    <source>
        <dbReference type="ARBA" id="ARBA00022833"/>
    </source>
</evidence>
<dbReference type="PANTHER" id="PTHR46018">
    <property type="entry name" value="ZINC PHOSPHODIESTERASE ELAC PROTEIN 1"/>
    <property type="match status" value="1"/>
</dbReference>
<evidence type="ECO:0000259" key="2">
    <source>
        <dbReference type="SMART" id="SM00849"/>
    </source>
</evidence>
<keyword evidence="1" id="KW-0862">Zinc</keyword>
<protein>
    <submittedName>
        <fullName evidence="3">MBL fold metallo-hydrolase</fullName>
    </submittedName>
</protein>
<dbReference type="InterPro" id="IPR036866">
    <property type="entry name" value="RibonucZ/Hydroxyglut_hydro"/>
</dbReference>
<dbReference type="Pfam" id="PF12706">
    <property type="entry name" value="Lactamase_B_2"/>
    <property type="match status" value="1"/>
</dbReference>
<evidence type="ECO:0000313" key="4">
    <source>
        <dbReference type="Proteomes" id="UP001596022"/>
    </source>
</evidence>
<dbReference type="EMBL" id="JBHSFW010000005">
    <property type="protein sequence ID" value="MFC4619106.1"/>
    <property type="molecule type" value="Genomic_DNA"/>
</dbReference>
<proteinExistence type="predicted"/>
<name>A0ABV9GLT1_9BACL</name>
<dbReference type="PANTHER" id="PTHR46018:SF4">
    <property type="entry name" value="METALLO-HYDROLASE YHFI-RELATED"/>
    <property type="match status" value="1"/>
</dbReference>
<dbReference type="SUPFAM" id="SSF56281">
    <property type="entry name" value="Metallo-hydrolase/oxidoreductase"/>
    <property type="match status" value="1"/>
</dbReference>
<dbReference type="Gene3D" id="3.60.15.10">
    <property type="entry name" value="Ribonuclease Z/Hydroxyacylglutathione hydrolase-like"/>
    <property type="match status" value="1"/>
</dbReference>
<dbReference type="CDD" id="cd07716">
    <property type="entry name" value="RNaseZ_short-form-like_MBL-fold"/>
    <property type="match status" value="1"/>
</dbReference>
<sequence>MKWTVVGYWGGHPEVNEATSSYLLEDQGFKLLIDCGSGVLAQLPKYTPIADLDALILSHYHHDHIADVGPLQYAKHVEKYIKGESRVLPIYGHQLEPDKFAALDYEDATKAYPYEIGKSLSVGPYNIDFLQTVHPAPCAAMRITNGSVTMVYTADTSYIPELVSFSSGADLLIAECSLYKGQDGSSFGHMNSLDVGRLAREAEVPEVLLTHLPHYGNHHDLLTEAGSVYNGKLSLAASGWHWEK</sequence>
<comment type="caution">
    <text evidence="3">The sequence shown here is derived from an EMBL/GenBank/DDBJ whole genome shotgun (WGS) entry which is preliminary data.</text>
</comment>
<dbReference type="InterPro" id="IPR001279">
    <property type="entry name" value="Metallo-B-lactamas"/>
</dbReference>
<keyword evidence="4" id="KW-1185">Reference proteome</keyword>
<gene>
    <name evidence="3" type="ORF">ACFO4N_10310</name>
</gene>
<dbReference type="Proteomes" id="UP001596022">
    <property type="component" value="Unassembled WGS sequence"/>
</dbReference>